<reference evidence="2" key="1">
    <citation type="journal article" date="2023" name="Science">
        <title>Genome structures resolve the early diversification of teleost fishes.</title>
        <authorList>
            <person name="Parey E."/>
            <person name="Louis A."/>
            <person name="Montfort J."/>
            <person name="Bouchez O."/>
            <person name="Roques C."/>
            <person name="Iampietro C."/>
            <person name="Lluch J."/>
            <person name="Castinel A."/>
            <person name="Donnadieu C."/>
            <person name="Desvignes T."/>
            <person name="Floi Bucao C."/>
            <person name="Jouanno E."/>
            <person name="Wen M."/>
            <person name="Mejri S."/>
            <person name="Dirks R."/>
            <person name="Jansen H."/>
            <person name="Henkel C."/>
            <person name="Chen W.J."/>
            <person name="Zahm M."/>
            <person name="Cabau C."/>
            <person name="Klopp C."/>
            <person name="Thompson A.W."/>
            <person name="Robinson-Rechavi M."/>
            <person name="Braasch I."/>
            <person name="Lecointre G."/>
            <person name="Bobe J."/>
            <person name="Postlethwait J.H."/>
            <person name="Berthelot C."/>
            <person name="Roest Crollius H."/>
            <person name="Guiguen Y."/>
        </authorList>
    </citation>
    <scope>NUCLEOTIDE SEQUENCE</scope>
    <source>
        <strain evidence="2">NC1722</strain>
    </source>
</reference>
<gene>
    <name evidence="2" type="ORF">AAFF_G00141470</name>
</gene>
<sequence>MLQQTGGRQGKLGGGLDGIGARERRTAGNARGPAAAAPVTSENKLFSQQRRCRGDGHSRPPAAGPPSPRQRRASSQVIPRPISTSLPPGARGLSSSPPR</sequence>
<accession>A0AAD7X334</accession>
<comment type="caution">
    <text evidence="2">The sequence shown here is derived from an EMBL/GenBank/DDBJ whole genome shotgun (WGS) entry which is preliminary data.</text>
</comment>
<protein>
    <submittedName>
        <fullName evidence="2">Uncharacterized protein</fullName>
    </submittedName>
</protein>
<evidence type="ECO:0000313" key="2">
    <source>
        <dbReference type="EMBL" id="KAJ8418438.1"/>
    </source>
</evidence>
<evidence type="ECO:0000256" key="1">
    <source>
        <dbReference type="SAM" id="MobiDB-lite"/>
    </source>
</evidence>
<dbReference type="AlphaFoldDB" id="A0AAD7X334"/>
<dbReference type="Proteomes" id="UP001221898">
    <property type="component" value="Unassembled WGS sequence"/>
</dbReference>
<feature type="region of interest" description="Disordered" evidence="1">
    <location>
        <begin position="1"/>
        <end position="99"/>
    </location>
</feature>
<feature type="compositionally biased region" description="Low complexity" evidence="1">
    <location>
        <begin position="27"/>
        <end position="38"/>
    </location>
</feature>
<evidence type="ECO:0000313" key="3">
    <source>
        <dbReference type="Proteomes" id="UP001221898"/>
    </source>
</evidence>
<feature type="compositionally biased region" description="Polar residues" evidence="1">
    <location>
        <begin position="40"/>
        <end position="49"/>
    </location>
</feature>
<feature type="compositionally biased region" description="Gly residues" evidence="1">
    <location>
        <begin position="7"/>
        <end position="18"/>
    </location>
</feature>
<name>A0AAD7X334_9TELE</name>
<dbReference type="EMBL" id="JAINUG010000002">
    <property type="protein sequence ID" value="KAJ8418438.1"/>
    <property type="molecule type" value="Genomic_DNA"/>
</dbReference>
<organism evidence="2 3">
    <name type="scientific">Aldrovandia affinis</name>
    <dbReference type="NCBI Taxonomy" id="143900"/>
    <lineage>
        <taxon>Eukaryota</taxon>
        <taxon>Metazoa</taxon>
        <taxon>Chordata</taxon>
        <taxon>Craniata</taxon>
        <taxon>Vertebrata</taxon>
        <taxon>Euteleostomi</taxon>
        <taxon>Actinopterygii</taxon>
        <taxon>Neopterygii</taxon>
        <taxon>Teleostei</taxon>
        <taxon>Notacanthiformes</taxon>
        <taxon>Halosauridae</taxon>
        <taxon>Aldrovandia</taxon>
    </lineage>
</organism>
<proteinExistence type="predicted"/>
<keyword evidence="3" id="KW-1185">Reference proteome</keyword>